<proteinExistence type="predicted"/>
<organism evidence="1 2">
    <name type="scientific">Viridibacillus soli</name>
    <dbReference type="NCBI Taxonomy" id="2798301"/>
    <lineage>
        <taxon>Bacteria</taxon>
        <taxon>Bacillati</taxon>
        <taxon>Bacillota</taxon>
        <taxon>Bacilli</taxon>
        <taxon>Bacillales</taxon>
        <taxon>Caryophanaceae</taxon>
        <taxon>Viridibacillus</taxon>
    </lineage>
</organism>
<dbReference type="RefSeq" id="WP_200748762.1">
    <property type="nucleotide sequence ID" value="NZ_JAEOAH010000008.1"/>
</dbReference>
<gene>
    <name evidence="1" type="ORF">JFL43_08905</name>
</gene>
<protein>
    <submittedName>
        <fullName evidence="1">Uncharacterized protein</fullName>
    </submittedName>
</protein>
<accession>A0ABS1H6D3</accession>
<reference evidence="1 2" key="1">
    <citation type="submission" date="2020-12" db="EMBL/GenBank/DDBJ databases">
        <title>YIM B01967 draft genome.</title>
        <authorList>
            <person name="Yan X."/>
        </authorList>
    </citation>
    <scope>NUCLEOTIDE SEQUENCE [LARGE SCALE GENOMIC DNA]</scope>
    <source>
        <strain evidence="1 2">YIM B01967</strain>
    </source>
</reference>
<evidence type="ECO:0000313" key="1">
    <source>
        <dbReference type="EMBL" id="MBK3494978.1"/>
    </source>
</evidence>
<dbReference type="Proteomes" id="UP000618943">
    <property type="component" value="Unassembled WGS sequence"/>
</dbReference>
<sequence length="86" mass="9683">MHQLAFSILINGLCFLEGAYASALYHARRAVDLSNRKDVNAFLELLFLYSVPEKIVSDKEAVRICSEILELDLQNNTAKAILKELT</sequence>
<name>A0ABS1H6D3_9BACL</name>
<keyword evidence="2" id="KW-1185">Reference proteome</keyword>
<comment type="caution">
    <text evidence="1">The sequence shown here is derived from an EMBL/GenBank/DDBJ whole genome shotgun (WGS) entry which is preliminary data.</text>
</comment>
<dbReference type="EMBL" id="JAEOAH010000008">
    <property type="protein sequence ID" value="MBK3494978.1"/>
    <property type="molecule type" value="Genomic_DNA"/>
</dbReference>
<evidence type="ECO:0000313" key="2">
    <source>
        <dbReference type="Proteomes" id="UP000618943"/>
    </source>
</evidence>